<keyword evidence="1" id="KW-0805">Transcription regulation</keyword>
<dbReference type="Proteomes" id="UP000435649">
    <property type="component" value="Unassembled WGS sequence"/>
</dbReference>
<evidence type="ECO:0000313" key="7">
    <source>
        <dbReference type="Proteomes" id="UP000435649"/>
    </source>
</evidence>
<dbReference type="SMART" id="SM00346">
    <property type="entry name" value="HTH_ICLR"/>
    <property type="match status" value="1"/>
</dbReference>
<dbReference type="GO" id="GO:0003677">
    <property type="term" value="F:DNA binding"/>
    <property type="evidence" value="ECO:0007669"/>
    <property type="project" value="UniProtKB-KW"/>
</dbReference>
<dbReference type="InterPro" id="IPR005471">
    <property type="entry name" value="Tscrpt_reg_IclR_N"/>
</dbReference>
<dbReference type="Gene3D" id="1.10.10.10">
    <property type="entry name" value="Winged helix-like DNA-binding domain superfamily/Winged helix DNA-binding domain"/>
    <property type="match status" value="1"/>
</dbReference>
<name>A0A844G4N1_9BACT</name>
<comment type="caution">
    <text evidence="6">The sequence shown here is derived from an EMBL/GenBank/DDBJ whole genome shotgun (WGS) entry which is preliminary data.</text>
</comment>
<evidence type="ECO:0000256" key="2">
    <source>
        <dbReference type="ARBA" id="ARBA00023125"/>
    </source>
</evidence>
<dbReference type="PANTHER" id="PTHR30136">
    <property type="entry name" value="HELIX-TURN-HELIX TRANSCRIPTIONAL REGULATOR, ICLR FAMILY"/>
    <property type="match status" value="1"/>
</dbReference>
<evidence type="ECO:0000256" key="3">
    <source>
        <dbReference type="ARBA" id="ARBA00023163"/>
    </source>
</evidence>
<dbReference type="InterPro" id="IPR050707">
    <property type="entry name" value="HTH_MetabolicPath_Reg"/>
</dbReference>
<evidence type="ECO:0000259" key="4">
    <source>
        <dbReference type="PROSITE" id="PS51077"/>
    </source>
</evidence>
<proteinExistence type="predicted"/>
<keyword evidence="2" id="KW-0238">DNA-binding</keyword>
<accession>A0A844G4N1</accession>
<dbReference type="RefSeq" id="WP_106052030.1">
    <property type="nucleotide sequence ID" value="NZ_VUNS01000023.1"/>
</dbReference>
<evidence type="ECO:0000259" key="5">
    <source>
        <dbReference type="PROSITE" id="PS51078"/>
    </source>
</evidence>
<dbReference type="PROSITE" id="PS51078">
    <property type="entry name" value="ICLR_ED"/>
    <property type="match status" value="1"/>
</dbReference>
<keyword evidence="7" id="KW-1185">Reference proteome</keyword>
<keyword evidence="3" id="KW-0804">Transcription</keyword>
<dbReference type="SUPFAM" id="SSF55781">
    <property type="entry name" value="GAF domain-like"/>
    <property type="match status" value="1"/>
</dbReference>
<dbReference type="InterPro" id="IPR036390">
    <property type="entry name" value="WH_DNA-bd_sf"/>
</dbReference>
<dbReference type="SUPFAM" id="SSF46785">
    <property type="entry name" value="Winged helix' DNA-binding domain"/>
    <property type="match status" value="1"/>
</dbReference>
<organism evidence="6 7">
    <name type="scientific">Victivallis lenta</name>
    <dbReference type="NCBI Taxonomy" id="2606640"/>
    <lineage>
        <taxon>Bacteria</taxon>
        <taxon>Pseudomonadati</taxon>
        <taxon>Lentisphaerota</taxon>
        <taxon>Lentisphaeria</taxon>
        <taxon>Victivallales</taxon>
        <taxon>Victivallaceae</taxon>
        <taxon>Victivallis</taxon>
    </lineage>
</organism>
<gene>
    <name evidence="6" type="ORF">FYJ85_17215</name>
</gene>
<evidence type="ECO:0000313" key="6">
    <source>
        <dbReference type="EMBL" id="MST98780.1"/>
    </source>
</evidence>
<sequence>MAKDGEKTIGKGLELLELVGRSRNGLRGKEIAETLGLPVSTVFRQLKFLAERGFLRNADGVYTLGGALIRLGNAAMRQNPLSRLAHPLLAALSEATCETVHLAERRGGSVVYIDKVEGSRPVRMGSMIGNTGPLYCTGVGKAILAFLPEAERGRLLAEIVFTACTPKTITGREELETELAGIRCRGYAVDDCEHEPGVFCVAAPVFDSLGGVAGAVSVSGSELYLRDGQECIAAQVTAAARSISELLR</sequence>
<dbReference type="GO" id="GO:0045892">
    <property type="term" value="P:negative regulation of DNA-templated transcription"/>
    <property type="evidence" value="ECO:0007669"/>
    <property type="project" value="TreeGrafter"/>
</dbReference>
<dbReference type="Pfam" id="PF01614">
    <property type="entry name" value="IclR_C"/>
    <property type="match status" value="1"/>
</dbReference>
<dbReference type="GO" id="GO:0003700">
    <property type="term" value="F:DNA-binding transcription factor activity"/>
    <property type="evidence" value="ECO:0007669"/>
    <property type="project" value="TreeGrafter"/>
</dbReference>
<dbReference type="PROSITE" id="PS51077">
    <property type="entry name" value="HTH_ICLR"/>
    <property type="match status" value="1"/>
</dbReference>
<protein>
    <submittedName>
        <fullName evidence="6">IclR family transcriptional regulator</fullName>
    </submittedName>
</protein>
<dbReference type="PANTHER" id="PTHR30136:SF24">
    <property type="entry name" value="HTH-TYPE TRANSCRIPTIONAL REPRESSOR ALLR"/>
    <property type="match status" value="1"/>
</dbReference>
<dbReference type="InterPro" id="IPR029016">
    <property type="entry name" value="GAF-like_dom_sf"/>
</dbReference>
<feature type="domain" description="IclR-ED" evidence="5">
    <location>
        <begin position="67"/>
        <end position="248"/>
    </location>
</feature>
<dbReference type="Pfam" id="PF09339">
    <property type="entry name" value="HTH_IclR"/>
    <property type="match status" value="1"/>
</dbReference>
<reference evidence="6 7" key="1">
    <citation type="submission" date="2019-08" db="EMBL/GenBank/DDBJ databases">
        <title>In-depth cultivation of the pig gut microbiome towards novel bacterial diversity and tailored functional studies.</title>
        <authorList>
            <person name="Wylensek D."/>
            <person name="Hitch T.C.A."/>
            <person name="Clavel T."/>
        </authorList>
    </citation>
    <scope>NUCLEOTIDE SEQUENCE [LARGE SCALE GENOMIC DNA]</scope>
    <source>
        <strain evidence="6 7">BBE-744-WT-12</strain>
    </source>
</reference>
<dbReference type="InterPro" id="IPR014757">
    <property type="entry name" value="Tscrpt_reg_IclR_C"/>
</dbReference>
<dbReference type="Gene3D" id="3.30.450.40">
    <property type="match status" value="1"/>
</dbReference>
<feature type="domain" description="HTH iclR-type" evidence="4">
    <location>
        <begin position="6"/>
        <end position="66"/>
    </location>
</feature>
<dbReference type="InterPro" id="IPR036388">
    <property type="entry name" value="WH-like_DNA-bd_sf"/>
</dbReference>
<dbReference type="EMBL" id="VUNS01000023">
    <property type="protein sequence ID" value="MST98780.1"/>
    <property type="molecule type" value="Genomic_DNA"/>
</dbReference>
<dbReference type="AlphaFoldDB" id="A0A844G4N1"/>
<evidence type="ECO:0000256" key="1">
    <source>
        <dbReference type="ARBA" id="ARBA00023015"/>
    </source>
</evidence>